<dbReference type="PANTHER" id="PTHR37822">
    <property type="entry name" value="SPORE PHOTOPRODUCT LYASE-RELATED"/>
    <property type="match status" value="1"/>
</dbReference>
<dbReference type="Gene3D" id="3.80.30.30">
    <property type="match status" value="1"/>
</dbReference>
<evidence type="ECO:0000313" key="2">
    <source>
        <dbReference type="Proteomes" id="UP000007383"/>
    </source>
</evidence>
<dbReference type="AlphaFoldDB" id="H9UIF8"/>
<dbReference type="GO" id="GO:0042601">
    <property type="term" value="C:endospore-forming forespore"/>
    <property type="evidence" value="ECO:0007669"/>
    <property type="project" value="TreeGrafter"/>
</dbReference>
<proteinExistence type="predicted"/>
<keyword evidence="1" id="KW-0456">Lyase</keyword>
<dbReference type="HOGENOM" id="CLU_030330_0_0_12"/>
<dbReference type="KEGG" id="sfc:Spiaf_1223"/>
<organism evidence="1 2">
    <name type="scientific">Spirochaeta africana (strain ATCC 700263 / DSM 8902 / Z-7692)</name>
    <dbReference type="NCBI Taxonomy" id="889378"/>
    <lineage>
        <taxon>Bacteria</taxon>
        <taxon>Pseudomonadati</taxon>
        <taxon>Spirochaetota</taxon>
        <taxon>Spirochaetia</taxon>
        <taxon>Spirochaetales</taxon>
        <taxon>Spirochaetaceae</taxon>
        <taxon>Spirochaeta</taxon>
    </lineage>
</organism>
<dbReference type="PATRIC" id="fig|889378.3.peg.1222"/>
<dbReference type="Gene3D" id="3.40.50.12110">
    <property type="match status" value="1"/>
</dbReference>
<dbReference type="Proteomes" id="UP000007383">
    <property type="component" value="Chromosome"/>
</dbReference>
<dbReference type="EMBL" id="CP003282">
    <property type="protein sequence ID" value="AFG37301.1"/>
    <property type="molecule type" value="Genomic_DNA"/>
</dbReference>
<dbReference type="InterPro" id="IPR058240">
    <property type="entry name" value="rSAM_sf"/>
</dbReference>
<dbReference type="InterPro" id="IPR049539">
    <property type="entry name" value="SPL"/>
</dbReference>
<accession>H9UIF8</accession>
<dbReference type="Pfam" id="PF20903">
    <property type="entry name" value="SPL"/>
    <property type="match status" value="1"/>
</dbReference>
<dbReference type="STRING" id="889378.Spiaf_1223"/>
<dbReference type="SUPFAM" id="SSF102114">
    <property type="entry name" value="Radical SAM enzymes"/>
    <property type="match status" value="1"/>
</dbReference>
<protein>
    <submittedName>
        <fullName evidence="1">DNA repair photolyase</fullName>
    </submittedName>
</protein>
<dbReference type="OrthoDB" id="368646at2"/>
<dbReference type="GO" id="GO:0003913">
    <property type="term" value="F:DNA photolyase activity"/>
    <property type="evidence" value="ECO:0007669"/>
    <property type="project" value="TreeGrafter"/>
</dbReference>
<gene>
    <name evidence="1" type="ordered locus">Spiaf_1223</name>
</gene>
<dbReference type="eggNOG" id="COG1533">
    <property type="taxonomic scope" value="Bacteria"/>
</dbReference>
<name>H9UIF8_SPIAZ</name>
<dbReference type="RefSeq" id="WP_014455290.1">
    <property type="nucleotide sequence ID" value="NC_017098.1"/>
</dbReference>
<dbReference type="GO" id="GO:0051539">
    <property type="term" value="F:4 iron, 4 sulfur cluster binding"/>
    <property type="evidence" value="ECO:0007669"/>
    <property type="project" value="TreeGrafter"/>
</dbReference>
<sequence length="334" mass="38335">MKISRIYFEHAAADHPRTRALRERFAHLPQIGIPDYKTVFNRPNQRFQVQKQAQALILAQKPMRLYEATERVDSFHRSVPVHFVDPVRNCVYNCDYCFLQGMHSSGHLLYFVNHDEAAGQALQAAAQQPIYLSISYLTDLLGMEDDLGVCRDWIQAVRGRPDITVEIRTKSENYPSLRRLAAEMGGPPQNVLLVWSLSPAAIAARYERGTASFQGRLAAARLALQEGWRVRLCLDPIIRVPDWEAVYRECIRHTFARLDPARIEQLSFGVFRLGADFLRRLRESRQDSSILYHPFEVADGLATYQQQAIDEMQTAITDELSQFLQPSQYKFVHG</sequence>
<evidence type="ECO:0000313" key="1">
    <source>
        <dbReference type="EMBL" id="AFG37301.1"/>
    </source>
</evidence>
<keyword evidence="2" id="KW-1185">Reference proteome</keyword>
<dbReference type="GO" id="GO:1904047">
    <property type="term" value="F:S-adenosyl-L-methionine binding"/>
    <property type="evidence" value="ECO:0007669"/>
    <property type="project" value="TreeGrafter"/>
</dbReference>
<reference evidence="2" key="1">
    <citation type="journal article" date="2013" name="Stand. Genomic Sci.">
        <title>Complete genome sequence of the halophilic bacterium Spirochaeta africana type strain (Z-7692(T)) from the alkaline Lake Magadi in the East African Rift.</title>
        <authorList>
            <person name="Liolos K."/>
            <person name="Abt B."/>
            <person name="Scheuner C."/>
            <person name="Teshima H."/>
            <person name="Held B."/>
            <person name="Lapidus A."/>
            <person name="Nolan M."/>
            <person name="Lucas S."/>
            <person name="Deshpande S."/>
            <person name="Cheng J.F."/>
            <person name="Tapia R."/>
            <person name="Goodwin L.A."/>
            <person name="Pitluck S."/>
            <person name="Pagani I."/>
            <person name="Ivanova N."/>
            <person name="Mavromatis K."/>
            <person name="Mikhailova N."/>
            <person name="Huntemann M."/>
            <person name="Pati A."/>
            <person name="Chen A."/>
            <person name="Palaniappan K."/>
            <person name="Land M."/>
            <person name="Rohde M."/>
            <person name="Tindall B.J."/>
            <person name="Detter J.C."/>
            <person name="Goker M."/>
            <person name="Bristow J."/>
            <person name="Eisen J.A."/>
            <person name="Markowitz V."/>
            <person name="Hugenholtz P."/>
            <person name="Woyke T."/>
            <person name="Klenk H.P."/>
            <person name="Kyrpides N.C."/>
        </authorList>
    </citation>
    <scope>NUCLEOTIDE SEQUENCE</scope>
    <source>
        <strain evidence="2">ATCC 700263 / DSM 8902 / Z-7692</strain>
    </source>
</reference>
<dbReference type="PANTHER" id="PTHR37822:SF2">
    <property type="entry name" value="SPORE PHOTOPRODUCT LYASE"/>
    <property type="match status" value="1"/>
</dbReference>